<evidence type="ECO:0000313" key="3">
    <source>
        <dbReference type="EMBL" id="RBP69404.1"/>
    </source>
</evidence>
<name>A0A368UQ98_MARNT</name>
<dbReference type="Pfam" id="PF14321">
    <property type="entry name" value="DUF4382"/>
    <property type="match status" value="1"/>
</dbReference>
<dbReference type="InterPro" id="IPR025491">
    <property type="entry name" value="DUF4382"/>
</dbReference>
<evidence type="ECO:0000259" key="2">
    <source>
        <dbReference type="Pfam" id="PF14321"/>
    </source>
</evidence>
<dbReference type="AlphaFoldDB" id="A0A368UQ98"/>
<feature type="chain" id="PRO_5016810342" evidence="1">
    <location>
        <begin position="20"/>
        <end position="312"/>
    </location>
</feature>
<feature type="domain" description="DUF4382" evidence="2">
    <location>
        <begin position="32"/>
        <end position="178"/>
    </location>
</feature>
<dbReference type="Proteomes" id="UP000253065">
    <property type="component" value="Unassembled WGS sequence"/>
</dbReference>
<gene>
    <name evidence="4" type="ORF">DET51_11317</name>
    <name evidence="3" type="ORF">DET64_11317</name>
</gene>
<dbReference type="EMBL" id="QPJB01000013">
    <property type="protein sequence ID" value="RCW30972.1"/>
    <property type="molecule type" value="Genomic_DNA"/>
</dbReference>
<reference evidence="4 5" key="1">
    <citation type="submission" date="2018-07" db="EMBL/GenBank/DDBJ databases">
        <title>Freshwater and sediment microbial communities from various areas in North America, analyzing microbe dynamics in response to fracking.</title>
        <authorList>
            <person name="Lamendella R."/>
        </authorList>
    </citation>
    <scope>NUCLEOTIDE SEQUENCE [LARGE SCALE GENOMIC DNA]</scope>
    <source>
        <strain evidence="4 5">114E</strain>
        <strain evidence="3 6">114E_o</strain>
    </source>
</reference>
<comment type="caution">
    <text evidence="4">The sequence shown here is derived from an EMBL/GenBank/DDBJ whole genome shotgun (WGS) entry which is preliminary data.</text>
</comment>
<evidence type="ECO:0000313" key="4">
    <source>
        <dbReference type="EMBL" id="RCW30972.1"/>
    </source>
</evidence>
<evidence type="ECO:0000313" key="6">
    <source>
        <dbReference type="Proteomes" id="UP000253065"/>
    </source>
</evidence>
<dbReference type="Proteomes" id="UP000252795">
    <property type="component" value="Unassembled WGS sequence"/>
</dbReference>
<feature type="signal peptide" evidence="1">
    <location>
        <begin position="1"/>
        <end position="19"/>
    </location>
</feature>
<keyword evidence="1" id="KW-0732">Signal</keyword>
<dbReference type="PROSITE" id="PS51257">
    <property type="entry name" value="PROKAR_LIPOPROTEIN"/>
    <property type="match status" value="1"/>
</dbReference>
<evidence type="ECO:0000313" key="5">
    <source>
        <dbReference type="Proteomes" id="UP000252795"/>
    </source>
</evidence>
<dbReference type="EMBL" id="QNSA01000013">
    <property type="protein sequence ID" value="RBP69404.1"/>
    <property type="molecule type" value="Genomic_DNA"/>
</dbReference>
<evidence type="ECO:0000256" key="1">
    <source>
        <dbReference type="SAM" id="SignalP"/>
    </source>
</evidence>
<sequence>MKQMSRVFVVSALASALVACGGSGGSSSSGETGSVSVGLTDAPTMELSSVKIAFNAIRLKPADGDWLEFSLDETGVVDLLTLQGGVTEPLITNEEVPAGVYNEIRLIIDTDNSYVTKENDGDSQFTLAVPSGEQSGLKLKGDFVVAADSSNNFTIDFDVRKSIVDPQGQALADYMLKPVLRLVDNLEVGAIEGTVDYATIAQTRGTDDVEGTLADCEYSGAVYVYEGADVEPIDLNVSRDGTNPLMVVPVTAQESGSLYEWTAAFLTEGQYTIAYSCQLDNNETDEALEFDGQQNVSVVAGETTVADPIPQP</sequence>
<protein>
    <submittedName>
        <fullName evidence="4">Uncharacterized protein DUF4382</fullName>
    </submittedName>
</protein>
<dbReference type="RefSeq" id="WP_113880568.1">
    <property type="nucleotide sequence ID" value="NZ_QNSA01000013.1"/>
</dbReference>
<accession>A0A368UQ98</accession>
<keyword evidence="6" id="KW-1185">Reference proteome</keyword>
<organism evidence="4 5">
    <name type="scientific">Marinobacter nauticus</name>
    <name type="common">Marinobacter hydrocarbonoclasticus</name>
    <name type="synonym">Marinobacter aquaeolei</name>
    <dbReference type="NCBI Taxonomy" id="2743"/>
    <lineage>
        <taxon>Bacteria</taxon>
        <taxon>Pseudomonadati</taxon>
        <taxon>Pseudomonadota</taxon>
        <taxon>Gammaproteobacteria</taxon>
        <taxon>Pseudomonadales</taxon>
        <taxon>Marinobacteraceae</taxon>
        <taxon>Marinobacter</taxon>
    </lineage>
</organism>
<proteinExistence type="predicted"/>